<dbReference type="EMBL" id="QFNK01000075">
    <property type="protein sequence ID" value="PZO87064.1"/>
    <property type="molecule type" value="Genomic_DNA"/>
</dbReference>
<evidence type="ECO:0000256" key="6">
    <source>
        <dbReference type="ARBA" id="ARBA00023209"/>
    </source>
</evidence>
<keyword evidence="2 10" id="KW-0963">Cytoplasm</keyword>
<proteinExistence type="inferred from homology"/>
<dbReference type="GO" id="GO:0008654">
    <property type="term" value="P:phospholipid biosynthetic process"/>
    <property type="evidence" value="ECO:0007669"/>
    <property type="project" value="UniProtKB-KW"/>
</dbReference>
<dbReference type="PIRSF" id="PIRSF002465">
    <property type="entry name" value="Phsphlp_syn_PlsX"/>
    <property type="match status" value="1"/>
</dbReference>
<sequence length="354" mass="36580">MTYSQTIALDAMGGDYGPEIIIPGAAAALLKIPGTQFLFFGDEAKIAPVLAQHAALKAVSQIVHTDKKISGSDKPSTAIRNSKDSSMRLAIEAVKDGRAHSVVSAGNTGALMALSKMILKTLPGIERPAIASVFPSVKGSTVMLDLGANLECDADVLVQFALLGAVYARVVMNIENPTVGLLNVGTEDMKGHEEVRAAAAILSQMKFCGHYHGFVEGNDITKGTVNVVVTDGFTGNVALKTAEGVGKFTSQILKEAFKSSPLAMVGYLLSAGAMAKVKARLNPSKYNGGMFLGLDGVAVKSHGSSDVEGTENAILVAANLVHNGFNKRVAAEVAQAGLAGKTAQTPDNGASAAQ</sequence>
<evidence type="ECO:0000256" key="8">
    <source>
        <dbReference type="ARBA" id="ARBA00024069"/>
    </source>
</evidence>
<gene>
    <name evidence="10" type="primary">plsX</name>
    <name evidence="11" type="ORF">DI626_04875</name>
</gene>
<evidence type="ECO:0000256" key="4">
    <source>
        <dbReference type="ARBA" id="ARBA00022679"/>
    </source>
</evidence>
<dbReference type="GO" id="GO:0043811">
    <property type="term" value="F:phosphate:acyl-[acyl carrier protein] acyltransferase activity"/>
    <property type="evidence" value="ECO:0007669"/>
    <property type="project" value="UniProtKB-UniRule"/>
</dbReference>
<dbReference type="Pfam" id="PF02504">
    <property type="entry name" value="FA_synthesis"/>
    <property type="match status" value="1"/>
</dbReference>
<dbReference type="EC" id="2.3.1.274" evidence="8 10"/>
<evidence type="ECO:0000256" key="9">
    <source>
        <dbReference type="ARBA" id="ARBA00046608"/>
    </source>
</evidence>
<organism evidence="11 12">
    <name type="scientific">Micavibrio aeruginosavorus</name>
    <dbReference type="NCBI Taxonomy" id="349221"/>
    <lineage>
        <taxon>Bacteria</taxon>
        <taxon>Pseudomonadati</taxon>
        <taxon>Bdellovibrionota</taxon>
        <taxon>Bdellovibrionia</taxon>
        <taxon>Bdellovibrionales</taxon>
        <taxon>Pseudobdellovibrionaceae</taxon>
        <taxon>Micavibrio</taxon>
    </lineage>
</organism>
<keyword evidence="4 10" id="KW-0808">Transferase</keyword>
<keyword evidence="6 10" id="KW-0594">Phospholipid biosynthesis</keyword>
<comment type="subunit">
    <text evidence="9 10">Homodimer. Probably interacts with PlsY.</text>
</comment>
<evidence type="ECO:0000313" key="11">
    <source>
        <dbReference type="EMBL" id="PZO87064.1"/>
    </source>
</evidence>
<keyword evidence="7 10" id="KW-1208">Phospholipid metabolism</keyword>
<dbReference type="SUPFAM" id="SSF53659">
    <property type="entry name" value="Isocitrate/Isopropylmalate dehydrogenase-like"/>
    <property type="match status" value="1"/>
</dbReference>
<dbReference type="GO" id="GO:0005737">
    <property type="term" value="C:cytoplasm"/>
    <property type="evidence" value="ECO:0007669"/>
    <property type="project" value="UniProtKB-SubCell"/>
</dbReference>
<dbReference type="InterPro" id="IPR003664">
    <property type="entry name" value="FA_synthesis"/>
</dbReference>
<dbReference type="NCBIfam" id="TIGR00182">
    <property type="entry name" value="plsX"/>
    <property type="match status" value="1"/>
</dbReference>
<evidence type="ECO:0000256" key="5">
    <source>
        <dbReference type="ARBA" id="ARBA00023098"/>
    </source>
</evidence>
<comment type="catalytic activity">
    <reaction evidence="1 10">
        <text>a fatty acyl-[ACP] + phosphate = an acyl phosphate + holo-[ACP]</text>
        <dbReference type="Rhea" id="RHEA:42292"/>
        <dbReference type="Rhea" id="RHEA-COMP:9685"/>
        <dbReference type="Rhea" id="RHEA-COMP:14125"/>
        <dbReference type="ChEBI" id="CHEBI:43474"/>
        <dbReference type="ChEBI" id="CHEBI:59918"/>
        <dbReference type="ChEBI" id="CHEBI:64479"/>
        <dbReference type="ChEBI" id="CHEBI:138651"/>
        <dbReference type="EC" id="2.3.1.274"/>
    </reaction>
</comment>
<keyword evidence="3 10" id="KW-0444">Lipid biosynthesis</keyword>
<comment type="pathway">
    <text evidence="10">Lipid metabolism; phospholipid metabolism.</text>
</comment>
<comment type="similarity">
    <text evidence="10">Belongs to the PlsX family.</text>
</comment>
<evidence type="ECO:0000256" key="10">
    <source>
        <dbReference type="HAMAP-Rule" id="MF_00019"/>
    </source>
</evidence>
<dbReference type="Proteomes" id="UP000249557">
    <property type="component" value="Unassembled WGS sequence"/>
</dbReference>
<keyword evidence="11" id="KW-0012">Acyltransferase</keyword>
<dbReference type="UniPathway" id="UPA00085"/>
<comment type="subcellular location">
    <subcellularLocation>
        <location evidence="10">Cytoplasm</location>
    </subcellularLocation>
    <text evidence="10">Associated with the membrane possibly through PlsY.</text>
</comment>
<comment type="function">
    <text evidence="10">Catalyzes the reversible formation of acyl-phosphate (acyl-PO(4)) from acyl-[acyl-carrier-protein] (acyl-ACP). This enzyme utilizes acyl-ACP as fatty acyl donor, but not acyl-CoA.</text>
</comment>
<evidence type="ECO:0000256" key="3">
    <source>
        <dbReference type="ARBA" id="ARBA00022516"/>
    </source>
</evidence>
<dbReference type="AlphaFoldDB" id="A0A2W4ZXM2"/>
<evidence type="ECO:0000256" key="1">
    <source>
        <dbReference type="ARBA" id="ARBA00001232"/>
    </source>
</evidence>
<evidence type="ECO:0000313" key="12">
    <source>
        <dbReference type="Proteomes" id="UP000249557"/>
    </source>
</evidence>
<dbReference type="GO" id="GO:0006633">
    <property type="term" value="P:fatty acid biosynthetic process"/>
    <property type="evidence" value="ECO:0007669"/>
    <property type="project" value="UniProtKB-UniRule"/>
</dbReference>
<evidence type="ECO:0000256" key="7">
    <source>
        <dbReference type="ARBA" id="ARBA00023264"/>
    </source>
</evidence>
<protein>
    <recommendedName>
        <fullName evidence="8 10">Phosphate acyltransferase</fullName>
        <ecNumber evidence="8 10">2.3.1.274</ecNumber>
    </recommendedName>
    <alternativeName>
        <fullName evidence="10">Acyl-ACP phosphotransacylase</fullName>
    </alternativeName>
    <alternativeName>
        <fullName evidence="10">Acyl-[acyl-carrier-protein]--phosphate acyltransferase</fullName>
    </alternativeName>
    <alternativeName>
        <fullName evidence="10">Phosphate-acyl-ACP acyltransferase</fullName>
    </alternativeName>
</protein>
<dbReference type="InterPro" id="IPR012281">
    <property type="entry name" value="Phospholipid_synth_PlsX-like"/>
</dbReference>
<dbReference type="HAMAP" id="MF_00019">
    <property type="entry name" value="PlsX"/>
    <property type="match status" value="1"/>
</dbReference>
<keyword evidence="5 10" id="KW-0443">Lipid metabolism</keyword>
<accession>A0A2W4ZXM2</accession>
<dbReference type="Gene3D" id="3.40.718.10">
    <property type="entry name" value="Isopropylmalate Dehydrogenase"/>
    <property type="match status" value="1"/>
</dbReference>
<reference evidence="11 12" key="1">
    <citation type="submission" date="2017-08" db="EMBL/GenBank/DDBJ databases">
        <title>Infants hospitalized years apart are colonized by the same room-sourced microbial strains.</title>
        <authorList>
            <person name="Brooks B."/>
            <person name="Olm M.R."/>
            <person name="Firek B.A."/>
            <person name="Baker R."/>
            <person name="Thomas B.C."/>
            <person name="Morowitz M.J."/>
            <person name="Banfield J.F."/>
        </authorList>
    </citation>
    <scope>NUCLEOTIDE SEQUENCE [LARGE SCALE GENOMIC DNA]</scope>
    <source>
        <strain evidence="11">S2_018_000_R2_104</strain>
    </source>
</reference>
<name>A0A2W4ZXM2_9BACT</name>
<evidence type="ECO:0000256" key="2">
    <source>
        <dbReference type="ARBA" id="ARBA00022490"/>
    </source>
</evidence>
<dbReference type="PANTHER" id="PTHR30100">
    <property type="entry name" value="FATTY ACID/PHOSPHOLIPID SYNTHESIS PROTEIN PLSX"/>
    <property type="match status" value="1"/>
</dbReference>
<comment type="caution">
    <text evidence="11">The sequence shown here is derived from an EMBL/GenBank/DDBJ whole genome shotgun (WGS) entry which is preliminary data.</text>
</comment>
<dbReference type="PANTHER" id="PTHR30100:SF1">
    <property type="entry name" value="PHOSPHATE ACYLTRANSFERASE"/>
    <property type="match status" value="1"/>
</dbReference>